<reference evidence="3" key="1">
    <citation type="submission" date="2014-07" db="EMBL/GenBank/DDBJ databases">
        <authorList>
            <person name="Urmite Genomes Urmite Genomes"/>
        </authorList>
    </citation>
    <scope>NUCLEOTIDE SEQUENCE</scope>
    <source>
        <strain evidence="3">11W110_air</strain>
    </source>
</reference>
<proteinExistence type="inferred from homology"/>
<dbReference type="PRINTS" id="PR01438">
    <property type="entry name" value="UNVRSLSTRESS"/>
</dbReference>
<dbReference type="CDD" id="cd00293">
    <property type="entry name" value="USP-like"/>
    <property type="match status" value="1"/>
</dbReference>
<evidence type="ECO:0000259" key="2">
    <source>
        <dbReference type="Pfam" id="PF00582"/>
    </source>
</evidence>
<dbReference type="SUPFAM" id="SSF52402">
    <property type="entry name" value="Adenine nucleotide alpha hydrolases-like"/>
    <property type="match status" value="1"/>
</dbReference>
<name>A0A078MSQ0_9MICC</name>
<evidence type="ECO:0000256" key="1">
    <source>
        <dbReference type="ARBA" id="ARBA00008791"/>
    </source>
</evidence>
<feature type="domain" description="UspA" evidence="2">
    <location>
        <begin position="62"/>
        <end position="117"/>
    </location>
</feature>
<gene>
    <name evidence="3" type="ORF">BN1051_02683</name>
</gene>
<protein>
    <submittedName>
        <fullName evidence="3">Universal stress protein</fullName>
    </submittedName>
</protein>
<comment type="similarity">
    <text evidence="1">Belongs to the universal stress protein A family.</text>
</comment>
<dbReference type="PATRIC" id="fig|1461584.3.peg.2656"/>
<dbReference type="AlphaFoldDB" id="A0A078MSQ0"/>
<dbReference type="EMBL" id="LN483072">
    <property type="protein sequence ID" value="CEA09315.1"/>
    <property type="molecule type" value="Genomic_DNA"/>
</dbReference>
<dbReference type="Pfam" id="PF00582">
    <property type="entry name" value="Usp"/>
    <property type="match status" value="1"/>
</dbReference>
<organism evidence="3">
    <name type="scientific">Arthrobacter saudimassiliensis</name>
    <dbReference type="NCBI Taxonomy" id="1461584"/>
    <lineage>
        <taxon>Bacteria</taxon>
        <taxon>Bacillati</taxon>
        <taxon>Actinomycetota</taxon>
        <taxon>Actinomycetes</taxon>
        <taxon>Micrococcales</taxon>
        <taxon>Micrococcaceae</taxon>
        <taxon>Arthrobacter</taxon>
    </lineage>
</organism>
<evidence type="ECO:0000313" key="3">
    <source>
        <dbReference type="EMBL" id="CEA09315.1"/>
    </source>
</evidence>
<dbReference type="InterPro" id="IPR006016">
    <property type="entry name" value="UspA"/>
</dbReference>
<accession>A0A078MSQ0</accession>
<dbReference type="Gene3D" id="3.40.50.620">
    <property type="entry name" value="HUPs"/>
    <property type="match status" value="1"/>
</dbReference>
<dbReference type="InterPro" id="IPR006015">
    <property type="entry name" value="Universal_stress_UspA"/>
</dbReference>
<sequence>MTVLVARSQTREGAAAFEAGIAEARLRNEDVVVFDLAEADAGTASFPQEVQGAAITYRSPREYSRDAAGELLDLAQEIDPSVIVIGLRHRSPVGKLLLGSAAQQILLEAHAPVLAVKAAPAA</sequence>
<dbReference type="InterPro" id="IPR014729">
    <property type="entry name" value="Rossmann-like_a/b/a_fold"/>
</dbReference>